<dbReference type="Pfam" id="PF00071">
    <property type="entry name" value="Ras"/>
    <property type="match status" value="1"/>
</dbReference>
<dbReference type="PROSITE" id="PS51420">
    <property type="entry name" value="RHO"/>
    <property type="match status" value="1"/>
</dbReference>
<dbReference type="PRINTS" id="PR00449">
    <property type="entry name" value="RASTRNSFRMNG"/>
</dbReference>
<evidence type="ECO:0000256" key="3">
    <source>
        <dbReference type="ARBA" id="ARBA00023134"/>
    </source>
</evidence>
<evidence type="ECO:0000256" key="1">
    <source>
        <dbReference type="ARBA" id="ARBA00010142"/>
    </source>
</evidence>
<dbReference type="PROSITE" id="PS51419">
    <property type="entry name" value="RAB"/>
    <property type="match status" value="1"/>
</dbReference>
<accession>A0ABD0JSU4</accession>
<keyword evidence="5" id="KW-1185">Reference proteome</keyword>
<dbReference type="InterPro" id="IPR027417">
    <property type="entry name" value="P-loop_NTPase"/>
</dbReference>
<dbReference type="NCBIfam" id="TIGR00231">
    <property type="entry name" value="small_GTP"/>
    <property type="match status" value="1"/>
</dbReference>
<dbReference type="SUPFAM" id="SSF52540">
    <property type="entry name" value="P-loop containing nucleoside triphosphate hydrolases"/>
    <property type="match status" value="1"/>
</dbReference>
<dbReference type="Gene3D" id="3.40.50.300">
    <property type="entry name" value="P-loop containing nucleotide triphosphate hydrolases"/>
    <property type="match status" value="1"/>
</dbReference>
<organism evidence="4 5">
    <name type="scientific">Batillaria attramentaria</name>
    <dbReference type="NCBI Taxonomy" id="370345"/>
    <lineage>
        <taxon>Eukaryota</taxon>
        <taxon>Metazoa</taxon>
        <taxon>Spiralia</taxon>
        <taxon>Lophotrochozoa</taxon>
        <taxon>Mollusca</taxon>
        <taxon>Gastropoda</taxon>
        <taxon>Caenogastropoda</taxon>
        <taxon>Sorbeoconcha</taxon>
        <taxon>Cerithioidea</taxon>
        <taxon>Batillariidae</taxon>
        <taxon>Batillaria</taxon>
    </lineage>
</organism>
<proteinExistence type="inferred from homology"/>
<dbReference type="EMBL" id="JACVVK020000342">
    <property type="protein sequence ID" value="KAK7477719.1"/>
    <property type="molecule type" value="Genomic_DNA"/>
</dbReference>
<dbReference type="CDD" id="cd00157">
    <property type="entry name" value="Rho"/>
    <property type="match status" value="1"/>
</dbReference>
<comment type="caution">
    <text evidence="4">The sequence shown here is derived from an EMBL/GenBank/DDBJ whole genome shotgun (WGS) entry which is preliminary data.</text>
</comment>
<name>A0ABD0JSU4_9CAEN</name>
<dbReference type="InterPro" id="IPR005225">
    <property type="entry name" value="Small_GTP-bd"/>
</dbReference>
<evidence type="ECO:0000256" key="2">
    <source>
        <dbReference type="ARBA" id="ARBA00022741"/>
    </source>
</evidence>
<dbReference type="SMART" id="SM00173">
    <property type="entry name" value="RAS"/>
    <property type="match status" value="1"/>
</dbReference>
<dbReference type="FunFam" id="3.40.50.300:FF:001179">
    <property type="entry name" value="Rho family GTPase"/>
    <property type="match status" value="1"/>
</dbReference>
<dbReference type="PANTHER" id="PTHR24072">
    <property type="entry name" value="RHO FAMILY GTPASE"/>
    <property type="match status" value="1"/>
</dbReference>
<comment type="similarity">
    <text evidence="1">Belongs to the small GTPase superfamily. Rho family.</text>
</comment>
<dbReference type="InterPro" id="IPR003578">
    <property type="entry name" value="Small_GTPase_Rho"/>
</dbReference>
<dbReference type="AlphaFoldDB" id="A0ABD0JSU4"/>
<dbReference type="GO" id="GO:0005525">
    <property type="term" value="F:GTP binding"/>
    <property type="evidence" value="ECO:0007669"/>
    <property type="project" value="UniProtKB-KW"/>
</dbReference>
<evidence type="ECO:0000313" key="4">
    <source>
        <dbReference type="EMBL" id="KAK7477719.1"/>
    </source>
</evidence>
<gene>
    <name evidence="4" type="ORF">BaRGS_00031007</name>
</gene>
<dbReference type="InterPro" id="IPR001806">
    <property type="entry name" value="Small_GTPase"/>
</dbReference>
<dbReference type="SMART" id="SM00175">
    <property type="entry name" value="RAB"/>
    <property type="match status" value="1"/>
</dbReference>
<reference evidence="4 5" key="1">
    <citation type="journal article" date="2023" name="Sci. Data">
        <title>Genome assembly of the Korean intertidal mud-creeper Batillaria attramentaria.</title>
        <authorList>
            <person name="Patra A.K."/>
            <person name="Ho P.T."/>
            <person name="Jun S."/>
            <person name="Lee S.J."/>
            <person name="Kim Y."/>
            <person name="Won Y.J."/>
        </authorList>
    </citation>
    <scope>NUCLEOTIDE SEQUENCE [LARGE SCALE GENOMIC DNA]</scope>
    <source>
        <strain evidence="4">Wonlab-2016</strain>
    </source>
</reference>
<dbReference type="PROSITE" id="PS51421">
    <property type="entry name" value="RAS"/>
    <property type="match status" value="1"/>
</dbReference>
<dbReference type="Proteomes" id="UP001519460">
    <property type="component" value="Unassembled WGS sequence"/>
</dbReference>
<sequence length="196" mass="21751">MGKLVGDEIKCVVVGDGGVGKTSMLLRYVNDDFLTEYMPTCFDSYSVPLDLGDKQGSLVLIDTAGQETYDRLRTLSYYNTDIFVVCFSVASMDSFINVRSRWIPELHDYKPGTPFLLVGTQSDLRDGQPATGSADCVSTHKAKKLARKVGAICYLECSALTGSGLDRVFRQAVTSVLRPQKKRKLWSSIKNIFVKR</sequence>
<evidence type="ECO:0000313" key="5">
    <source>
        <dbReference type="Proteomes" id="UP001519460"/>
    </source>
</evidence>
<dbReference type="SMART" id="SM00174">
    <property type="entry name" value="RHO"/>
    <property type="match status" value="1"/>
</dbReference>
<keyword evidence="3" id="KW-0342">GTP-binding</keyword>
<keyword evidence="2" id="KW-0547">Nucleotide-binding</keyword>
<protein>
    <submittedName>
        <fullName evidence="4">Uncharacterized protein</fullName>
    </submittedName>
</protein>